<gene>
    <name evidence="1" type="ORF">AALP_AAs39884U000100</name>
</gene>
<dbReference type="EMBL" id="KL969344">
    <property type="protein sequence ID" value="KFK24365.1"/>
    <property type="molecule type" value="Genomic_DNA"/>
</dbReference>
<reference evidence="2" key="1">
    <citation type="journal article" date="2015" name="Nat. Plants">
        <title>Genome expansion of Arabis alpina linked with retrotransposition and reduced symmetric DNA methylation.</title>
        <authorList>
            <person name="Willing E.M."/>
            <person name="Rawat V."/>
            <person name="Mandakova T."/>
            <person name="Maumus F."/>
            <person name="James G.V."/>
            <person name="Nordstroem K.J."/>
            <person name="Becker C."/>
            <person name="Warthmann N."/>
            <person name="Chica C."/>
            <person name="Szarzynska B."/>
            <person name="Zytnicki M."/>
            <person name="Albani M.C."/>
            <person name="Kiefer C."/>
            <person name="Bergonzi S."/>
            <person name="Castaings L."/>
            <person name="Mateos J.L."/>
            <person name="Berns M.C."/>
            <person name="Bujdoso N."/>
            <person name="Piofczyk T."/>
            <person name="de Lorenzo L."/>
            <person name="Barrero-Sicilia C."/>
            <person name="Mateos I."/>
            <person name="Piednoel M."/>
            <person name="Hagmann J."/>
            <person name="Chen-Min-Tao R."/>
            <person name="Iglesias-Fernandez R."/>
            <person name="Schuster S.C."/>
            <person name="Alonso-Blanco C."/>
            <person name="Roudier F."/>
            <person name="Carbonero P."/>
            <person name="Paz-Ares J."/>
            <person name="Davis S.J."/>
            <person name="Pecinka A."/>
            <person name="Quesneville H."/>
            <person name="Colot V."/>
            <person name="Lysak M.A."/>
            <person name="Weigel D."/>
            <person name="Coupland G."/>
            <person name="Schneeberger K."/>
        </authorList>
    </citation>
    <scope>NUCLEOTIDE SEQUENCE [LARGE SCALE GENOMIC DNA]</scope>
    <source>
        <strain evidence="2">cv. Pajares</strain>
    </source>
</reference>
<dbReference type="AlphaFoldDB" id="A0A087G3B3"/>
<dbReference type="Proteomes" id="UP000029120">
    <property type="component" value="Unassembled WGS sequence"/>
</dbReference>
<keyword evidence="2" id="KW-1185">Reference proteome</keyword>
<accession>A0A087G3B3</accession>
<name>A0A087G3B3_ARAAL</name>
<evidence type="ECO:0000313" key="2">
    <source>
        <dbReference type="Proteomes" id="UP000029120"/>
    </source>
</evidence>
<protein>
    <submittedName>
        <fullName evidence="1">Uncharacterized protein</fullName>
    </submittedName>
</protein>
<dbReference type="Gramene" id="KFK24365">
    <property type="protein sequence ID" value="KFK24365"/>
    <property type="gene ID" value="AALP_AAs39884U000100"/>
</dbReference>
<organism evidence="1 2">
    <name type="scientific">Arabis alpina</name>
    <name type="common">Alpine rock-cress</name>
    <dbReference type="NCBI Taxonomy" id="50452"/>
    <lineage>
        <taxon>Eukaryota</taxon>
        <taxon>Viridiplantae</taxon>
        <taxon>Streptophyta</taxon>
        <taxon>Embryophyta</taxon>
        <taxon>Tracheophyta</taxon>
        <taxon>Spermatophyta</taxon>
        <taxon>Magnoliopsida</taxon>
        <taxon>eudicotyledons</taxon>
        <taxon>Gunneridae</taxon>
        <taxon>Pentapetalae</taxon>
        <taxon>rosids</taxon>
        <taxon>malvids</taxon>
        <taxon>Brassicales</taxon>
        <taxon>Brassicaceae</taxon>
        <taxon>Arabideae</taxon>
        <taxon>Arabis</taxon>
    </lineage>
</organism>
<proteinExistence type="predicted"/>
<evidence type="ECO:0000313" key="1">
    <source>
        <dbReference type="EMBL" id="KFK24365.1"/>
    </source>
</evidence>
<sequence>MAPDRPTEPAGNEEANMALWICLKNQKTTCLSGILFSDQNLYPSWWPFYSLVVSRAQAMDDSP</sequence>